<dbReference type="InterPro" id="IPR006912">
    <property type="entry name" value="Harbinger_derived_prot"/>
</dbReference>
<keyword evidence="2" id="KW-1185">Reference proteome</keyword>
<dbReference type="Proteomes" id="UP000077315">
    <property type="component" value="Unassembled WGS sequence"/>
</dbReference>
<sequence length="170" mass="20008">MEKVLKLTSSLLWWLKLKKFLRGRIEDLRLGTKIRENLCRFCLLRKDFISKFDQVPTLNYYCYLYYFGSGKLYDWGQLRPYIISFRLILNYSSSQYSFTTIINGNTYSQGYYLTDGIYLTYAAFVKSFNDPQSAKHKNFAKTQEAVRKDVECTFVVLQTHFAIVAGPARM</sequence>
<evidence type="ECO:0000313" key="1">
    <source>
        <dbReference type="EMBL" id="OAD67107.1"/>
    </source>
</evidence>
<dbReference type="AlphaFoldDB" id="A0A167K276"/>
<dbReference type="EMBL" id="KV441025">
    <property type="protein sequence ID" value="OAD67107.1"/>
    <property type="molecule type" value="Genomic_DNA"/>
</dbReference>
<name>A0A167K276_PHYB8</name>
<gene>
    <name evidence="1" type="ORF">PHYBLDRAFT_174493</name>
</gene>
<dbReference type="RefSeq" id="XP_018285147.1">
    <property type="nucleotide sequence ID" value="XM_018437261.1"/>
</dbReference>
<dbReference type="Pfam" id="PF04827">
    <property type="entry name" value="Plant_tran"/>
    <property type="match status" value="1"/>
</dbReference>
<protein>
    <submittedName>
        <fullName evidence="1">Uncharacterized protein</fullName>
    </submittedName>
</protein>
<dbReference type="VEuPathDB" id="FungiDB:PHYBLDRAFT_174493"/>
<dbReference type="GeneID" id="28998167"/>
<dbReference type="OrthoDB" id="124630at2759"/>
<organism evidence="1 2">
    <name type="scientific">Phycomyces blakesleeanus (strain ATCC 8743b / DSM 1359 / FGSC 10004 / NBRC 33097 / NRRL 1555)</name>
    <dbReference type="NCBI Taxonomy" id="763407"/>
    <lineage>
        <taxon>Eukaryota</taxon>
        <taxon>Fungi</taxon>
        <taxon>Fungi incertae sedis</taxon>
        <taxon>Mucoromycota</taxon>
        <taxon>Mucoromycotina</taxon>
        <taxon>Mucoromycetes</taxon>
        <taxon>Mucorales</taxon>
        <taxon>Phycomycetaceae</taxon>
        <taxon>Phycomyces</taxon>
    </lineage>
</organism>
<reference evidence="2" key="1">
    <citation type="submission" date="2015-06" db="EMBL/GenBank/DDBJ databases">
        <title>Expansion of signal transduction pathways in fungi by whole-genome duplication.</title>
        <authorList>
            <consortium name="DOE Joint Genome Institute"/>
            <person name="Corrochano L.M."/>
            <person name="Kuo A."/>
            <person name="Marcet-Houben M."/>
            <person name="Polaino S."/>
            <person name="Salamov A."/>
            <person name="Villalobos J.M."/>
            <person name="Alvarez M.I."/>
            <person name="Avalos J."/>
            <person name="Benito E.P."/>
            <person name="Benoit I."/>
            <person name="Burger G."/>
            <person name="Camino L.P."/>
            <person name="Canovas D."/>
            <person name="Cerda-Olmedo E."/>
            <person name="Cheng J.-F."/>
            <person name="Dominguez A."/>
            <person name="Elias M."/>
            <person name="Eslava A.P."/>
            <person name="Glaser F."/>
            <person name="Grimwood J."/>
            <person name="Gutierrez G."/>
            <person name="Heitman J."/>
            <person name="Henrissat B."/>
            <person name="Iturriaga E.A."/>
            <person name="Lang B.F."/>
            <person name="Lavin J.L."/>
            <person name="Lee S."/>
            <person name="Li W."/>
            <person name="Lindquist E."/>
            <person name="Lopez-Garcia S."/>
            <person name="Luque E.M."/>
            <person name="Marcos A.T."/>
            <person name="Martin J."/>
            <person name="McCluskey K."/>
            <person name="Medina H.R."/>
            <person name="Miralles-Duran A."/>
            <person name="Miyazaki A."/>
            <person name="Munoz-Torres E."/>
            <person name="Oguiza J.A."/>
            <person name="Ohm R."/>
            <person name="Olmedo M."/>
            <person name="Orejas M."/>
            <person name="Ortiz-Castellanos L."/>
            <person name="Pisabarro A.G."/>
            <person name="Rodriguez-Romero J."/>
            <person name="Ruiz-Herrera J."/>
            <person name="Ruiz-Vazquez R."/>
            <person name="Sanz C."/>
            <person name="Schackwitz W."/>
            <person name="Schmutz J."/>
            <person name="Shahriari M."/>
            <person name="Shelest E."/>
            <person name="Silva-Franco F."/>
            <person name="Soanes D."/>
            <person name="Syed K."/>
            <person name="Tagua V.G."/>
            <person name="Talbot N.J."/>
            <person name="Thon M."/>
            <person name="De vries R.P."/>
            <person name="Wiebenga A."/>
            <person name="Yadav J.S."/>
            <person name="Braun E.L."/>
            <person name="Baker S."/>
            <person name="Garre V."/>
            <person name="Horwitz B."/>
            <person name="Torres-Martinez S."/>
            <person name="Idnurm A."/>
            <person name="Herrera-Estrella A."/>
            <person name="Gabaldon T."/>
            <person name="Grigoriev I.V."/>
        </authorList>
    </citation>
    <scope>NUCLEOTIDE SEQUENCE [LARGE SCALE GENOMIC DNA]</scope>
    <source>
        <strain evidence="2">NRRL 1555(-)</strain>
    </source>
</reference>
<proteinExistence type="predicted"/>
<dbReference type="PANTHER" id="PTHR47150:SF5">
    <property type="entry name" value="OS07G0546750 PROTEIN"/>
    <property type="match status" value="1"/>
</dbReference>
<dbReference type="PANTHER" id="PTHR47150">
    <property type="entry name" value="OS12G0169200 PROTEIN"/>
    <property type="match status" value="1"/>
</dbReference>
<dbReference type="InParanoid" id="A0A167K276"/>
<accession>A0A167K276</accession>
<evidence type="ECO:0000313" key="2">
    <source>
        <dbReference type="Proteomes" id="UP000077315"/>
    </source>
</evidence>